<dbReference type="PANTHER" id="PTHR43173:SF19">
    <property type="entry name" value="AARF DOMAIN-CONTAINING PROTEIN KINASE 1"/>
    <property type="match status" value="1"/>
</dbReference>
<dbReference type="InterPro" id="IPR051130">
    <property type="entry name" value="Mito_struct-func_regulator"/>
</dbReference>
<dbReference type="RefSeq" id="WP_369330493.1">
    <property type="nucleotide sequence ID" value="NZ_JAULBC010000005.1"/>
</dbReference>
<comment type="caution">
    <text evidence="2">The sequence shown here is derived from an EMBL/GenBank/DDBJ whole genome shotgun (WGS) entry which is preliminary data.</text>
</comment>
<evidence type="ECO:0000313" key="2">
    <source>
        <dbReference type="EMBL" id="MEX6689085.1"/>
    </source>
</evidence>
<sequence>MKEQSKIPTSKIERAGRFVSTGFKVGTNYLKHYTRKLVDPEIDKEDLHQENAEDIYETLSNLKGSALKVAQMLSMDRGMLPKAYSERFAMSQYSAPPLSGPLVINTFIKTLGKTPAQLFDKFEISAANAASIGQVHHAWKDGKKLAIKIQYPGVANSVRTDLRIVKPFAMRLVGMSKVDMDKYFDEIETRLLEETDYTLEFRRSVEVSDLCAYIPNLVFPKYYPELSSEKIITMDWLEGKHLKEFLEDRPSQEVRNKIGQALWDFYQFQVHQLKKVHADPHPGNFLMRNDGTVGVFDFGCIKEIPEDFYVNYFKLTEPEILKNDEERKQIYLNLEMIHPGDTPKEVAFFSQLFQKMIDLTTLPFTKKTFDFGNDAYFEEIYSYMEYISNLKEIRDSKNARGSRHSLYINRTYFGLYSLLNDLKANIITDKNRILDLTGG</sequence>
<reference evidence="2 3" key="1">
    <citation type="submission" date="2023-07" db="EMBL/GenBank/DDBJ databases">
        <authorList>
            <person name="Lian W.-H."/>
        </authorList>
    </citation>
    <scope>NUCLEOTIDE SEQUENCE [LARGE SCALE GENOMIC DNA]</scope>
    <source>
        <strain evidence="2 3">SYSU DXS3180</strain>
    </source>
</reference>
<protein>
    <submittedName>
        <fullName evidence="2">AarF/UbiB family protein</fullName>
    </submittedName>
</protein>
<gene>
    <name evidence="2" type="ORF">QTN47_16370</name>
</gene>
<organism evidence="2 3">
    <name type="scientific">Danxiaibacter flavus</name>
    <dbReference type="NCBI Taxonomy" id="3049108"/>
    <lineage>
        <taxon>Bacteria</taxon>
        <taxon>Pseudomonadati</taxon>
        <taxon>Bacteroidota</taxon>
        <taxon>Chitinophagia</taxon>
        <taxon>Chitinophagales</taxon>
        <taxon>Chitinophagaceae</taxon>
        <taxon>Danxiaibacter</taxon>
    </lineage>
</organism>
<dbReference type="InterPro" id="IPR000719">
    <property type="entry name" value="Prot_kinase_dom"/>
</dbReference>
<dbReference type="InterPro" id="IPR034646">
    <property type="entry name" value="ADCK3_dom"/>
</dbReference>
<dbReference type="Gene3D" id="1.10.510.10">
    <property type="entry name" value="Transferase(Phosphotransferase) domain 1"/>
    <property type="match status" value="1"/>
</dbReference>
<keyword evidence="3" id="KW-1185">Reference proteome</keyword>
<dbReference type="Proteomes" id="UP001560573">
    <property type="component" value="Unassembled WGS sequence"/>
</dbReference>
<evidence type="ECO:0000313" key="3">
    <source>
        <dbReference type="Proteomes" id="UP001560573"/>
    </source>
</evidence>
<dbReference type="PROSITE" id="PS50011">
    <property type="entry name" value="PROTEIN_KINASE_DOM"/>
    <property type="match status" value="1"/>
</dbReference>
<feature type="domain" description="Protein kinase" evidence="1">
    <location>
        <begin position="121"/>
        <end position="439"/>
    </location>
</feature>
<dbReference type="InterPro" id="IPR004147">
    <property type="entry name" value="ABC1_dom"/>
</dbReference>
<name>A0ABV3ZHW6_9BACT</name>
<accession>A0ABV3ZHW6</accession>
<dbReference type="SUPFAM" id="SSF56112">
    <property type="entry name" value="Protein kinase-like (PK-like)"/>
    <property type="match status" value="1"/>
</dbReference>
<dbReference type="EMBL" id="JAULBC010000005">
    <property type="protein sequence ID" value="MEX6689085.1"/>
    <property type="molecule type" value="Genomic_DNA"/>
</dbReference>
<dbReference type="PANTHER" id="PTHR43173">
    <property type="entry name" value="ABC1 FAMILY PROTEIN"/>
    <property type="match status" value="1"/>
</dbReference>
<dbReference type="Pfam" id="PF03109">
    <property type="entry name" value="ABC1"/>
    <property type="match status" value="1"/>
</dbReference>
<evidence type="ECO:0000259" key="1">
    <source>
        <dbReference type="PROSITE" id="PS50011"/>
    </source>
</evidence>
<proteinExistence type="predicted"/>
<dbReference type="InterPro" id="IPR011009">
    <property type="entry name" value="Kinase-like_dom_sf"/>
</dbReference>
<dbReference type="CDD" id="cd13970">
    <property type="entry name" value="ABC1_ADCK3"/>
    <property type="match status" value="1"/>
</dbReference>